<proteinExistence type="predicted"/>
<dbReference type="EMBL" id="JADNYJ010000014">
    <property type="protein sequence ID" value="KAF8907654.1"/>
    <property type="molecule type" value="Genomic_DNA"/>
</dbReference>
<organism evidence="2 3">
    <name type="scientific">Gymnopilus junonius</name>
    <name type="common">Spectacular rustgill mushroom</name>
    <name type="synonym">Gymnopilus spectabilis subsp. junonius</name>
    <dbReference type="NCBI Taxonomy" id="109634"/>
    <lineage>
        <taxon>Eukaryota</taxon>
        <taxon>Fungi</taxon>
        <taxon>Dikarya</taxon>
        <taxon>Basidiomycota</taxon>
        <taxon>Agaricomycotina</taxon>
        <taxon>Agaricomycetes</taxon>
        <taxon>Agaricomycetidae</taxon>
        <taxon>Agaricales</taxon>
        <taxon>Agaricineae</taxon>
        <taxon>Hymenogastraceae</taxon>
        <taxon>Gymnopilus</taxon>
    </lineage>
</organism>
<dbReference type="Proteomes" id="UP000724874">
    <property type="component" value="Unassembled WGS sequence"/>
</dbReference>
<dbReference type="AlphaFoldDB" id="A0A9P5NXA4"/>
<keyword evidence="3" id="KW-1185">Reference proteome</keyword>
<evidence type="ECO:0000313" key="3">
    <source>
        <dbReference type="Proteomes" id="UP000724874"/>
    </source>
</evidence>
<gene>
    <name evidence="2" type="ORF">CPB84DRAFT_1843872</name>
</gene>
<reference evidence="2" key="1">
    <citation type="submission" date="2020-11" db="EMBL/GenBank/DDBJ databases">
        <authorList>
            <consortium name="DOE Joint Genome Institute"/>
            <person name="Ahrendt S."/>
            <person name="Riley R."/>
            <person name="Andreopoulos W."/>
            <person name="LaButti K."/>
            <person name="Pangilinan J."/>
            <person name="Ruiz-duenas F.J."/>
            <person name="Barrasa J.M."/>
            <person name="Sanchez-Garcia M."/>
            <person name="Camarero S."/>
            <person name="Miyauchi S."/>
            <person name="Serrano A."/>
            <person name="Linde D."/>
            <person name="Babiker R."/>
            <person name="Drula E."/>
            <person name="Ayuso-Fernandez I."/>
            <person name="Pacheco R."/>
            <person name="Padilla G."/>
            <person name="Ferreira P."/>
            <person name="Barriuso J."/>
            <person name="Kellner H."/>
            <person name="Castanera R."/>
            <person name="Alfaro M."/>
            <person name="Ramirez L."/>
            <person name="Pisabarro A.G."/>
            <person name="Kuo A."/>
            <person name="Tritt A."/>
            <person name="Lipzen A."/>
            <person name="He G."/>
            <person name="Yan M."/>
            <person name="Ng V."/>
            <person name="Cullen D."/>
            <person name="Martin F."/>
            <person name="Rosso M.-N."/>
            <person name="Henrissat B."/>
            <person name="Hibbett D."/>
            <person name="Martinez A.T."/>
            <person name="Grigoriev I.V."/>
        </authorList>
    </citation>
    <scope>NUCLEOTIDE SEQUENCE</scope>
    <source>
        <strain evidence="2">AH 44721</strain>
    </source>
</reference>
<evidence type="ECO:0000256" key="1">
    <source>
        <dbReference type="SAM" id="MobiDB-lite"/>
    </source>
</evidence>
<dbReference type="OrthoDB" id="3205170at2759"/>
<feature type="region of interest" description="Disordered" evidence="1">
    <location>
        <begin position="1"/>
        <end position="30"/>
    </location>
</feature>
<evidence type="ECO:0000313" key="2">
    <source>
        <dbReference type="EMBL" id="KAF8907654.1"/>
    </source>
</evidence>
<protein>
    <submittedName>
        <fullName evidence="2">Uncharacterized protein</fullName>
    </submittedName>
</protein>
<sequence>MPSIAPSTPSKAESSNAGTKLRSSTPDELEQWAEKVDRRTSLLDIYDLDEAIDYPFRDGDVVWQKQGFYYPVNFGAKSNIRKYFAPLNGEIKPDARVVRHLLLNEGWLEDEYEESMASDSSNDLYEDEE</sequence>
<name>A0A9P5NXA4_GYMJU</name>
<accession>A0A9P5NXA4</accession>
<comment type="caution">
    <text evidence="2">The sequence shown here is derived from an EMBL/GenBank/DDBJ whole genome shotgun (WGS) entry which is preliminary data.</text>
</comment>
<feature type="compositionally biased region" description="Polar residues" evidence="1">
    <location>
        <begin position="1"/>
        <end position="26"/>
    </location>
</feature>